<evidence type="ECO:0000313" key="2">
    <source>
        <dbReference type="Proteomes" id="UP000237438"/>
    </source>
</evidence>
<organism evidence="1 2">
    <name type="scientific">Erysiphe pulchra</name>
    <dbReference type="NCBI Taxonomy" id="225359"/>
    <lineage>
        <taxon>Eukaryota</taxon>
        <taxon>Fungi</taxon>
        <taxon>Dikarya</taxon>
        <taxon>Ascomycota</taxon>
        <taxon>Pezizomycotina</taxon>
        <taxon>Leotiomycetes</taxon>
        <taxon>Erysiphales</taxon>
        <taxon>Erysiphaceae</taxon>
        <taxon>Erysiphe</taxon>
    </lineage>
</organism>
<protein>
    <submittedName>
        <fullName evidence="1">Uncharacterized protein</fullName>
    </submittedName>
</protein>
<dbReference type="AlphaFoldDB" id="A0A2S4PZ17"/>
<sequence>MTKIPHLPIKRFPTYEIYARFAPGTLDVITYLRNKYTTKPIYPRDIGICLFRGITKNDTNTKALNEGLAKIAALVAPFHVEFLRPFRNKSAENRRYPASVYYEINNSPFNLLCADFRISLKKLSTRKCDRPETNKSFKIGITGEVESYEESDRIVKELRDIEKPKPLLFDAFVLATRPNHKLLSELDDEIQEYPFKADEETFKIYMQNVTEKRDEFVKKKLEKLDQDKKDV</sequence>
<comment type="caution">
    <text evidence="1">The sequence shown here is derived from an EMBL/GenBank/DDBJ whole genome shotgun (WGS) entry which is preliminary data.</text>
</comment>
<accession>A0A2S4PZ17</accession>
<proteinExistence type="predicted"/>
<gene>
    <name evidence="1" type="ORF">EPUL_002807</name>
</gene>
<reference evidence="1 2" key="1">
    <citation type="submission" date="2017-10" db="EMBL/GenBank/DDBJ databases">
        <title>Development of genomic resources for the powdery mildew, Erysiphe pulchra.</title>
        <authorList>
            <person name="Wadl P.A."/>
            <person name="Mack B.M."/>
            <person name="Moore G."/>
            <person name="Beltz S.B."/>
        </authorList>
    </citation>
    <scope>NUCLEOTIDE SEQUENCE [LARGE SCALE GENOMIC DNA]</scope>
    <source>
        <strain evidence="1">Cflorida</strain>
    </source>
</reference>
<dbReference type="OrthoDB" id="3582726at2759"/>
<keyword evidence="2" id="KW-1185">Reference proteome</keyword>
<dbReference type="Proteomes" id="UP000237438">
    <property type="component" value="Unassembled WGS sequence"/>
</dbReference>
<dbReference type="EMBL" id="PEDP01000160">
    <property type="protein sequence ID" value="POS87268.1"/>
    <property type="molecule type" value="Genomic_DNA"/>
</dbReference>
<evidence type="ECO:0000313" key="1">
    <source>
        <dbReference type="EMBL" id="POS87268.1"/>
    </source>
</evidence>
<name>A0A2S4PZ17_9PEZI</name>